<gene>
    <name evidence="2" type="ORF">RchiOBHm_Chr4g0446551</name>
</gene>
<protein>
    <submittedName>
        <fullName evidence="2">Putative rRNA-processing protein Fcf1/Utp23</fullName>
    </submittedName>
</protein>
<sequence length="45" mass="5361">MYKFLYWGMMDYLYAKCTPCIIDCVMAELEKLGQKYRVALRCELG</sequence>
<dbReference type="Gramene" id="PRQ41407">
    <property type="protein sequence ID" value="PRQ41407"/>
    <property type="gene ID" value="RchiOBHm_Chr4g0446551"/>
</dbReference>
<proteinExistence type="predicted"/>
<comment type="caution">
    <text evidence="2">The sequence shown here is derived from an EMBL/GenBank/DDBJ whole genome shotgun (WGS) entry which is preliminary data.</text>
</comment>
<dbReference type="GO" id="GO:0032040">
    <property type="term" value="C:small-subunit processome"/>
    <property type="evidence" value="ECO:0007669"/>
    <property type="project" value="InterPro"/>
</dbReference>
<evidence type="ECO:0000256" key="1">
    <source>
        <dbReference type="ARBA" id="ARBA00023242"/>
    </source>
</evidence>
<dbReference type="AlphaFoldDB" id="A0A2P6R4N8"/>
<dbReference type="Proteomes" id="UP000238479">
    <property type="component" value="Chromosome 4"/>
</dbReference>
<dbReference type="EMBL" id="PDCK01000042">
    <property type="protein sequence ID" value="PRQ41407.1"/>
    <property type="molecule type" value="Genomic_DNA"/>
</dbReference>
<dbReference type="Pfam" id="PF04900">
    <property type="entry name" value="Fcf1"/>
    <property type="match status" value="1"/>
</dbReference>
<accession>A0A2P6R4N8</accession>
<evidence type="ECO:0000313" key="3">
    <source>
        <dbReference type="Proteomes" id="UP000238479"/>
    </source>
</evidence>
<evidence type="ECO:0000313" key="2">
    <source>
        <dbReference type="EMBL" id="PRQ41407.1"/>
    </source>
</evidence>
<dbReference type="InterPro" id="IPR006984">
    <property type="entry name" value="Fcf1/UTP23"/>
</dbReference>
<reference evidence="2 3" key="1">
    <citation type="journal article" date="2018" name="Nat. Genet.">
        <title>The Rosa genome provides new insights in the design of modern roses.</title>
        <authorList>
            <person name="Bendahmane M."/>
        </authorList>
    </citation>
    <scope>NUCLEOTIDE SEQUENCE [LARGE SCALE GENOMIC DNA]</scope>
    <source>
        <strain evidence="3">cv. Old Blush</strain>
    </source>
</reference>
<name>A0A2P6R4N8_ROSCH</name>
<organism evidence="2 3">
    <name type="scientific">Rosa chinensis</name>
    <name type="common">China rose</name>
    <dbReference type="NCBI Taxonomy" id="74649"/>
    <lineage>
        <taxon>Eukaryota</taxon>
        <taxon>Viridiplantae</taxon>
        <taxon>Streptophyta</taxon>
        <taxon>Embryophyta</taxon>
        <taxon>Tracheophyta</taxon>
        <taxon>Spermatophyta</taxon>
        <taxon>Magnoliopsida</taxon>
        <taxon>eudicotyledons</taxon>
        <taxon>Gunneridae</taxon>
        <taxon>Pentapetalae</taxon>
        <taxon>rosids</taxon>
        <taxon>fabids</taxon>
        <taxon>Rosales</taxon>
        <taxon>Rosaceae</taxon>
        <taxon>Rosoideae</taxon>
        <taxon>Rosoideae incertae sedis</taxon>
        <taxon>Rosa</taxon>
    </lineage>
</organism>
<dbReference type="STRING" id="74649.A0A2P6R4N8"/>
<keyword evidence="1" id="KW-0539">Nucleus</keyword>
<dbReference type="Gene3D" id="3.40.50.1010">
    <property type="entry name" value="5'-nuclease"/>
    <property type="match status" value="1"/>
</dbReference>
<keyword evidence="3" id="KW-1185">Reference proteome</keyword>
<dbReference type="PANTHER" id="PTHR12416">
    <property type="entry name" value="RRNA-PROCESSING PROTEIN UTP23 HOMOLOG"/>
    <property type="match status" value="1"/>
</dbReference>